<keyword evidence="2" id="KW-1185">Reference proteome</keyword>
<accession>A0ABR2SQL4</accession>
<dbReference type="PANTHER" id="PTHR32467:SF241">
    <property type="entry name" value="OS01G0899800 PROTEIN"/>
    <property type="match status" value="1"/>
</dbReference>
<dbReference type="Gene3D" id="3.30.730.10">
    <property type="entry name" value="AP2/ERF domain"/>
    <property type="match status" value="1"/>
</dbReference>
<reference evidence="1 2" key="1">
    <citation type="journal article" date="2024" name="G3 (Bethesda)">
        <title>Genome assembly of Hibiscus sabdariffa L. provides insights into metabolisms of medicinal natural products.</title>
        <authorList>
            <person name="Kim T."/>
        </authorList>
    </citation>
    <scope>NUCLEOTIDE SEQUENCE [LARGE SCALE GENOMIC DNA]</scope>
    <source>
        <strain evidence="1">TK-2024</strain>
        <tissue evidence="1">Old leaves</tissue>
    </source>
</reference>
<dbReference type="InterPro" id="IPR036955">
    <property type="entry name" value="AP2/ERF_dom_sf"/>
</dbReference>
<dbReference type="PANTHER" id="PTHR32467">
    <property type="entry name" value="AP2-LIKE ETHYLENE-RESPONSIVE TRANSCRIPTION FACTOR"/>
    <property type="match status" value="1"/>
</dbReference>
<evidence type="ECO:0008006" key="3">
    <source>
        <dbReference type="Google" id="ProtNLM"/>
    </source>
</evidence>
<organism evidence="1 2">
    <name type="scientific">Hibiscus sabdariffa</name>
    <name type="common">roselle</name>
    <dbReference type="NCBI Taxonomy" id="183260"/>
    <lineage>
        <taxon>Eukaryota</taxon>
        <taxon>Viridiplantae</taxon>
        <taxon>Streptophyta</taxon>
        <taxon>Embryophyta</taxon>
        <taxon>Tracheophyta</taxon>
        <taxon>Spermatophyta</taxon>
        <taxon>Magnoliopsida</taxon>
        <taxon>eudicotyledons</taxon>
        <taxon>Gunneridae</taxon>
        <taxon>Pentapetalae</taxon>
        <taxon>rosids</taxon>
        <taxon>malvids</taxon>
        <taxon>Malvales</taxon>
        <taxon>Malvaceae</taxon>
        <taxon>Malvoideae</taxon>
        <taxon>Hibiscus</taxon>
    </lineage>
</organism>
<sequence length="153" mass="17459">MRSCFVVFCPDFKPASQIREKAEASSMAENRFDRVLNGKVDALKDLQDILEMGESAARAYDLVALKVWGDSTALNFPMHNYEKDLEEMKYYSKNEIFFSLRRNGKGFAKGASIYRGVSRNSDFKKWQARFGKGKDLGESYLGTFGGLHQKQMK</sequence>
<comment type="caution">
    <text evidence="1">The sequence shown here is derived from an EMBL/GenBank/DDBJ whole genome shotgun (WGS) entry which is preliminary data.</text>
</comment>
<evidence type="ECO:0000313" key="1">
    <source>
        <dbReference type="EMBL" id="KAK9027520.1"/>
    </source>
</evidence>
<dbReference type="EMBL" id="JBBPBN010000012">
    <property type="protein sequence ID" value="KAK9027520.1"/>
    <property type="molecule type" value="Genomic_DNA"/>
</dbReference>
<name>A0ABR2SQL4_9ROSI</name>
<gene>
    <name evidence="1" type="ORF">V6N11_067353</name>
</gene>
<protein>
    <recommendedName>
        <fullName evidence="3">AP2/ERF domain-containing protein</fullName>
    </recommendedName>
</protein>
<proteinExistence type="predicted"/>
<evidence type="ECO:0000313" key="2">
    <source>
        <dbReference type="Proteomes" id="UP001396334"/>
    </source>
</evidence>
<dbReference type="Proteomes" id="UP001396334">
    <property type="component" value="Unassembled WGS sequence"/>
</dbReference>